<organism evidence="2 3">
    <name type="scientific">Tegillarca granosa</name>
    <name type="common">Malaysian cockle</name>
    <name type="synonym">Anadara granosa</name>
    <dbReference type="NCBI Taxonomy" id="220873"/>
    <lineage>
        <taxon>Eukaryota</taxon>
        <taxon>Metazoa</taxon>
        <taxon>Spiralia</taxon>
        <taxon>Lophotrochozoa</taxon>
        <taxon>Mollusca</taxon>
        <taxon>Bivalvia</taxon>
        <taxon>Autobranchia</taxon>
        <taxon>Pteriomorphia</taxon>
        <taxon>Arcoida</taxon>
        <taxon>Arcoidea</taxon>
        <taxon>Arcidae</taxon>
        <taxon>Tegillarca</taxon>
    </lineage>
</organism>
<dbReference type="EMBL" id="JARBDR010000918">
    <property type="protein sequence ID" value="KAJ8302373.1"/>
    <property type="molecule type" value="Genomic_DNA"/>
</dbReference>
<keyword evidence="1" id="KW-1133">Transmembrane helix</keyword>
<name>A0ABQ9EAJ1_TEGGR</name>
<keyword evidence="1" id="KW-0812">Transmembrane</keyword>
<accession>A0ABQ9EAJ1</accession>
<comment type="caution">
    <text evidence="2">The sequence shown here is derived from an EMBL/GenBank/DDBJ whole genome shotgun (WGS) entry which is preliminary data.</text>
</comment>
<evidence type="ECO:0000313" key="3">
    <source>
        <dbReference type="Proteomes" id="UP001217089"/>
    </source>
</evidence>
<dbReference type="Proteomes" id="UP001217089">
    <property type="component" value="Unassembled WGS sequence"/>
</dbReference>
<evidence type="ECO:0000256" key="1">
    <source>
        <dbReference type="SAM" id="Phobius"/>
    </source>
</evidence>
<feature type="transmembrane region" description="Helical" evidence="1">
    <location>
        <begin position="98"/>
        <end position="117"/>
    </location>
</feature>
<keyword evidence="3" id="KW-1185">Reference proteome</keyword>
<evidence type="ECO:0000313" key="2">
    <source>
        <dbReference type="EMBL" id="KAJ8302373.1"/>
    </source>
</evidence>
<protein>
    <submittedName>
        <fullName evidence="2">Uncharacterized protein</fullName>
    </submittedName>
</protein>
<proteinExistence type="predicted"/>
<reference evidence="2 3" key="1">
    <citation type="submission" date="2022-12" db="EMBL/GenBank/DDBJ databases">
        <title>Chromosome-level genome of Tegillarca granosa.</title>
        <authorList>
            <person name="Kim J."/>
        </authorList>
    </citation>
    <scope>NUCLEOTIDE SEQUENCE [LARGE SCALE GENOMIC DNA]</scope>
    <source>
        <strain evidence="2">Teg-2019</strain>
        <tissue evidence="2">Adductor muscle</tissue>
    </source>
</reference>
<keyword evidence="1" id="KW-0472">Membrane</keyword>
<gene>
    <name evidence="2" type="ORF">KUTeg_021360</name>
</gene>
<sequence>MISANRLEIKTDSDVVFTVPPMAPKIPVHTGSFVRRQPEVVDSIKEWRPKKLKDDHHQKFTSFTIESSDFSNTKKGVNIEIMIVAKSSNDFTKYYVSINRLLCVHVASVVYGLYWFLCMIRLQVKIIRAFSVSRQLLRLKGFGLFSDMIRFDMDSVLSINLENRLIHEIRVNMCSCVCDECGYFCLPVGILSDSAVGLWRSQSEQLIPGEDINYMFCVVLVHNLLCGTGLYITKQYLYCGVGAIYLMYKFRGLNFKERSNVSFLDQYAAHILIFCEQGVIYGYNNN</sequence>